<sequence length="192" mass="20437">MNQIVLESGGRRVTIKLRKHAAAAVLAVVTGGAGSHALAEANTYGIFDGSKYKPEQLALAARSPVMMEAPRFEKNAYYVPRSPDGHYYVAGTLNNFPVVFLVDTGATYTTIPLQLAQNSGLRAGRQVGTSTANGESAAWVSESNVMTVGPFTAKNSTVAVSKALQFPLLGADILNRFRVVYANGYMILQIPG</sequence>
<dbReference type="GO" id="GO:0004190">
    <property type="term" value="F:aspartic-type endopeptidase activity"/>
    <property type="evidence" value="ECO:0007669"/>
    <property type="project" value="InterPro"/>
</dbReference>
<dbReference type="Gene3D" id="2.40.70.10">
    <property type="entry name" value="Acid Proteases"/>
    <property type="match status" value="1"/>
</dbReference>
<protein>
    <submittedName>
        <fullName evidence="1">Aspartyl protease-like protein</fullName>
    </submittedName>
</protein>
<name>A4JUB3_BURVG</name>
<proteinExistence type="predicted"/>
<dbReference type="Pfam" id="PF13975">
    <property type="entry name" value="gag-asp_proteas"/>
    <property type="match status" value="1"/>
</dbReference>
<dbReference type="InterPro" id="IPR001969">
    <property type="entry name" value="Aspartic_peptidase_AS"/>
</dbReference>
<dbReference type="HOGENOM" id="CLU_1529384_0_0_4"/>
<accession>A4JUB3</accession>
<dbReference type="CDD" id="cd05483">
    <property type="entry name" value="retropepsin_like_bacteria"/>
    <property type="match status" value="1"/>
</dbReference>
<dbReference type="AlphaFoldDB" id="A4JUB3"/>
<dbReference type="GO" id="GO:0006508">
    <property type="term" value="P:proteolysis"/>
    <property type="evidence" value="ECO:0007669"/>
    <property type="project" value="UniProtKB-KW"/>
</dbReference>
<evidence type="ECO:0000313" key="2">
    <source>
        <dbReference type="Proteomes" id="UP000002287"/>
    </source>
</evidence>
<organism evidence="1 2">
    <name type="scientific">Burkholderia vietnamiensis (strain G4 / LMG 22486)</name>
    <name type="common">Burkholderia cepacia (strain R1808)</name>
    <dbReference type="NCBI Taxonomy" id="269482"/>
    <lineage>
        <taxon>Bacteria</taxon>
        <taxon>Pseudomonadati</taxon>
        <taxon>Pseudomonadota</taxon>
        <taxon>Betaproteobacteria</taxon>
        <taxon>Burkholderiales</taxon>
        <taxon>Burkholderiaceae</taxon>
        <taxon>Burkholderia</taxon>
        <taxon>Burkholderia cepacia complex</taxon>
    </lineage>
</organism>
<dbReference type="InterPro" id="IPR021109">
    <property type="entry name" value="Peptidase_aspartic_dom_sf"/>
</dbReference>
<reference evidence="1 2" key="1">
    <citation type="submission" date="2007-03" db="EMBL/GenBank/DDBJ databases">
        <title>Complete sequence of plasmid pBVIE01 of Burkholderia vietnamiensis G4.</title>
        <authorList>
            <consortium name="US DOE Joint Genome Institute"/>
            <person name="Copeland A."/>
            <person name="Lucas S."/>
            <person name="Lapidus A."/>
            <person name="Barry K."/>
            <person name="Detter J.C."/>
            <person name="Glavina del Rio T."/>
            <person name="Hammon N."/>
            <person name="Israni S."/>
            <person name="Dalin E."/>
            <person name="Tice H."/>
            <person name="Pitluck S."/>
            <person name="Chain P."/>
            <person name="Malfatti S."/>
            <person name="Shin M."/>
            <person name="Vergez L."/>
            <person name="Schmutz J."/>
            <person name="Larimer F."/>
            <person name="Land M."/>
            <person name="Hauser L."/>
            <person name="Kyrpides N."/>
            <person name="Tiedje J."/>
            <person name="Richardson P."/>
        </authorList>
    </citation>
    <scope>NUCLEOTIDE SEQUENCE [LARGE SCALE GENOMIC DNA]</scope>
    <source>
        <strain evidence="2">G4 / LMG 22486</strain>
        <plasmid evidence="1 2">pBVIE01</plasmid>
    </source>
</reference>
<gene>
    <name evidence="1" type="ordered locus">Bcep1808_6980</name>
</gene>
<evidence type="ECO:0000313" key="1">
    <source>
        <dbReference type="EMBL" id="ABO59866.1"/>
    </source>
</evidence>
<dbReference type="EMBL" id="CP000617">
    <property type="protein sequence ID" value="ABO59866.1"/>
    <property type="molecule type" value="Genomic_DNA"/>
</dbReference>
<keyword evidence="1" id="KW-0614">Plasmid</keyword>
<keyword evidence="1" id="KW-0378">Hydrolase</keyword>
<dbReference type="InterPro" id="IPR011969">
    <property type="entry name" value="Clan_AA_Asp_peptidase_C"/>
</dbReference>
<dbReference type="KEGG" id="bvi:Bcep1808_6980"/>
<dbReference type="SUPFAM" id="SSF50630">
    <property type="entry name" value="Acid proteases"/>
    <property type="match status" value="1"/>
</dbReference>
<dbReference type="Proteomes" id="UP000002287">
    <property type="component" value="Plasmid pBVIE01"/>
</dbReference>
<dbReference type="PROSITE" id="PS00141">
    <property type="entry name" value="ASP_PROTEASE"/>
    <property type="match status" value="1"/>
</dbReference>
<keyword evidence="1" id="KW-0645">Protease</keyword>
<geneLocation type="plasmid" evidence="1 2">
    <name>pBVIE01</name>
</geneLocation>
<dbReference type="NCBIfam" id="TIGR02281">
    <property type="entry name" value="clan_AA_DTGA"/>
    <property type="match status" value="1"/>
</dbReference>
<dbReference type="InterPro" id="IPR034122">
    <property type="entry name" value="Retropepsin-like_bacterial"/>
</dbReference>